<feature type="domain" description="Trichome birefringence-like N-terminal" evidence="3">
    <location>
        <begin position="274"/>
        <end position="327"/>
    </location>
</feature>
<protein>
    <recommendedName>
        <fullName evidence="3">Trichome birefringence-like N-terminal domain-containing protein</fullName>
    </recommendedName>
</protein>
<keyword evidence="2" id="KW-0472">Membrane</keyword>
<accession>A0AA42B0R0</accession>
<keyword evidence="5" id="KW-1185">Reference proteome</keyword>
<keyword evidence="2" id="KW-1133">Transmembrane helix</keyword>
<proteinExistence type="predicted"/>
<dbReference type="Proteomes" id="UP001177140">
    <property type="component" value="Unassembled WGS sequence"/>
</dbReference>
<organism evidence="4 5">
    <name type="scientific">Papaver nudicaule</name>
    <name type="common">Iceland poppy</name>
    <dbReference type="NCBI Taxonomy" id="74823"/>
    <lineage>
        <taxon>Eukaryota</taxon>
        <taxon>Viridiplantae</taxon>
        <taxon>Streptophyta</taxon>
        <taxon>Embryophyta</taxon>
        <taxon>Tracheophyta</taxon>
        <taxon>Spermatophyta</taxon>
        <taxon>Magnoliopsida</taxon>
        <taxon>Ranunculales</taxon>
        <taxon>Papaveraceae</taxon>
        <taxon>Papaveroideae</taxon>
        <taxon>Papaver</taxon>
    </lineage>
</organism>
<reference evidence="4" key="1">
    <citation type="submission" date="2022-03" db="EMBL/GenBank/DDBJ databases">
        <title>A functionally conserved STORR gene fusion in Papaver species that diverged 16.8 million years ago.</title>
        <authorList>
            <person name="Catania T."/>
        </authorList>
    </citation>
    <scope>NUCLEOTIDE SEQUENCE</scope>
    <source>
        <strain evidence="4">S-191538</strain>
    </source>
</reference>
<sequence length="339" mass="36600">MKTFGISEKLSQLLGTSPPHHRAARKFGSNAMVLSGSRRKGSSVLFGFGFVLGISILILTTIILMFPILSPSIMNPVLQNNLNKLYEKISLSHLSYDTSSTTTTTTTITSTTFSSSSLDSSPELPESSFKAGQTVISSSIQESLDNNSTETDQTMISSALPDSLDNSTGLDQTVTSSASSESLENSTSVTESLENATAADQKVIPSSELIENSAETILEEGSSNTVTSLKVEELVATKAGDPVIDSSSNDIKLYDGETKRAETSDSSSSSHGHECNIFEGEWVKPENSREPFYPPGTCPYIERSPFDCYLNGRPEDAYLKLQWEWQSHPTNAGCNSNFP</sequence>
<feature type="compositionally biased region" description="Low complexity" evidence="1">
    <location>
        <begin position="173"/>
        <end position="195"/>
    </location>
</feature>
<evidence type="ECO:0000313" key="4">
    <source>
        <dbReference type="EMBL" id="MCL7046081.1"/>
    </source>
</evidence>
<feature type="transmembrane region" description="Helical" evidence="2">
    <location>
        <begin position="44"/>
        <end position="69"/>
    </location>
</feature>
<evidence type="ECO:0000256" key="2">
    <source>
        <dbReference type="SAM" id="Phobius"/>
    </source>
</evidence>
<dbReference type="Pfam" id="PF14416">
    <property type="entry name" value="PMR5N"/>
    <property type="match status" value="1"/>
</dbReference>
<evidence type="ECO:0000256" key="1">
    <source>
        <dbReference type="SAM" id="MobiDB-lite"/>
    </source>
</evidence>
<feature type="non-terminal residue" evidence="4">
    <location>
        <position position="339"/>
    </location>
</feature>
<gene>
    <name evidence="4" type="ORF">MKW94_025574</name>
</gene>
<name>A0AA42B0R0_PAPNU</name>
<dbReference type="AlphaFoldDB" id="A0AA42B0R0"/>
<feature type="region of interest" description="Disordered" evidence="1">
    <location>
        <begin position="159"/>
        <end position="200"/>
    </location>
</feature>
<evidence type="ECO:0000259" key="3">
    <source>
        <dbReference type="Pfam" id="PF14416"/>
    </source>
</evidence>
<evidence type="ECO:0000313" key="5">
    <source>
        <dbReference type="Proteomes" id="UP001177140"/>
    </source>
</evidence>
<feature type="region of interest" description="Disordered" evidence="1">
    <location>
        <begin position="98"/>
        <end position="127"/>
    </location>
</feature>
<comment type="caution">
    <text evidence="4">The sequence shown here is derived from an EMBL/GenBank/DDBJ whole genome shotgun (WGS) entry which is preliminary data.</text>
</comment>
<dbReference type="InterPro" id="IPR025846">
    <property type="entry name" value="TBL_N"/>
</dbReference>
<keyword evidence="2" id="KW-0812">Transmembrane</keyword>
<dbReference type="EMBL" id="JAJJMA010277138">
    <property type="protein sequence ID" value="MCL7046081.1"/>
    <property type="molecule type" value="Genomic_DNA"/>
</dbReference>